<dbReference type="GO" id="GO:0005834">
    <property type="term" value="C:heterotrimeric G-protein complex"/>
    <property type="evidence" value="ECO:0007669"/>
    <property type="project" value="TreeGrafter"/>
</dbReference>
<accession>X6NQL8</accession>
<dbReference type="Gene3D" id="1.10.400.10">
    <property type="entry name" value="GI Alpha 1, domain 2-like"/>
    <property type="match status" value="1"/>
</dbReference>
<dbReference type="InterPro" id="IPR001019">
    <property type="entry name" value="Gprotein_alpha_su"/>
</dbReference>
<dbReference type="Gene3D" id="3.40.50.300">
    <property type="entry name" value="P-loop containing nucleotide triphosphate hydrolases"/>
    <property type="match status" value="1"/>
</dbReference>
<gene>
    <name evidence="7" type="ORF">RFI_08919</name>
</gene>
<sequence>MYGYRQGLSLAQIKCVLIAVTKSFDCTSNALTFGEDLPKCNAARARLHTKQGKRKGKQQRSYNTKKKHTKTKKIFFHLVKETQRKQVSMGCCASSSSDEEKPRGKKGTESMQRENVKKLLFLGPGGCGKSTLFKQLRQTFGEDIEKEERVLFHDHIWSFIIETVQCVLGLIGGKSELSEQAQGAYEIMLNVDAKSRIDMDMAAQIKLLWKEDVFKEVFEEE</sequence>
<keyword evidence="4" id="KW-0807">Transducer</keyword>
<protein>
    <submittedName>
        <fullName evidence="7">Uncharacterized protein</fullName>
    </submittedName>
</protein>
<evidence type="ECO:0000313" key="7">
    <source>
        <dbReference type="EMBL" id="ETO28213.1"/>
    </source>
</evidence>
<dbReference type="GO" id="GO:0031683">
    <property type="term" value="F:G-protein beta/gamma-subunit complex binding"/>
    <property type="evidence" value="ECO:0007669"/>
    <property type="project" value="InterPro"/>
</dbReference>
<dbReference type="Pfam" id="PF00503">
    <property type="entry name" value="G-alpha"/>
    <property type="match status" value="1"/>
</dbReference>
<evidence type="ECO:0000256" key="6">
    <source>
        <dbReference type="SAM" id="MobiDB-lite"/>
    </source>
</evidence>
<dbReference type="Proteomes" id="UP000023152">
    <property type="component" value="Unassembled WGS sequence"/>
</dbReference>
<dbReference type="InterPro" id="IPR027417">
    <property type="entry name" value="P-loop_NTPase"/>
</dbReference>
<dbReference type="PANTHER" id="PTHR10218">
    <property type="entry name" value="GTP-BINDING PROTEIN ALPHA SUBUNIT"/>
    <property type="match status" value="1"/>
</dbReference>
<organism evidence="7 8">
    <name type="scientific">Reticulomyxa filosa</name>
    <dbReference type="NCBI Taxonomy" id="46433"/>
    <lineage>
        <taxon>Eukaryota</taxon>
        <taxon>Sar</taxon>
        <taxon>Rhizaria</taxon>
        <taxon>Retaria</taxon>
        <taxon>Foraminifera</taxon>
        <taxon>Monothalamids</taxon>
        <taxon>Reticulomyxidae</taxon>
        <taxon>Reticulomyxa</taxon>
    </lineage>
</organism>
<dbReference type="InterPro" id="IPR011025">
    <property type="entry name" value="GproteinA_insert"/>
</dbReference>
<reference evidence="7 8" key="1">
    <citation type="journal article" date="2013" name="Curr. Biol.">
        <title>The Genome of the Foraminiferan Reticulomyxa filosa.</title>
        <authorList>
            <person name="Glockner G."/>
            <person name="Hulsmann N."/>
            <person name="Schleicher M."/>
            <person name="Noegel A.A."/>
            <person name="Eichinger L."/>
            <person name="Gallinger C."/>
            <person name="Pawlowski J."/>
            <person name="Sierra R."/>
            <person name="Euteneuer U."/>
            <person name="Pillet L."/>
            <person name="Moustafa A."/>
            <person name="Platzer M."/>
            <person name="Groth M."/>
            <person name="Szafranski K."/>
            <person name="Schliwa M."/>
        </authorList>
    </citation>
    <scope>NUCLEOTIDE SEQUENCE [LARGE SCALE GENOMIC DNA]</scope>
</reference>
<keyword evidence="1 5" id="KW-0479">Metal-binding</keyword>
<keyword evidence="2" id="KW-0547">Nucleotide-binding</keyword>
<feature type="binding site" evidence="5">
    <location>
        <position position="130"/>
    </location>
    <ligand>
        <name>Mg(2+)</name>
        <dbReference type="ChEBI" id="CHEBI:18420"/>
    </ligand>
</feature>
<dbReference type="GO" id="GO:0001664">
    <property type="term" value="F:G protein-coupled receptor binding"/>
    <property type="evidence" value="ECO:0007669"/>
    <property type="project" value="TreeGrafter"/>
</dbReference>
<comment type="caution">
    <text evidence="7">The sequence shown here is derived from an EMBL/GenBank/DDBJ whole genome shotgun (WGS) entry which is preliminary data.</text>
</comment>
<dbReference type="GO" id="GO:0005737">
    <property type="term" value="C:cytoplasm"/>
    <property type="evidence" value="ECO:0007669"/>
    <property type="project" value="TreeGrafter"/>
</dbReference>
<feature type="region of interest" description="Disordered" evidence="6">
    <location>
        <begin position="47"/>
        <end position="67"/>
    </location>
</feature>
<evidence type="ECO:0000256" key="1">
    <source>
        <dbReference type="ARBA" id="ARBA00022723"/>
    </source>
</evidence>
<feature type="compositionally biased region" description="Basic and acidic residues" evidence="6">
    <location>
        <begin position="98"/>
        <end position="111"/>
    </location>
</feature>
<dbReference type="PANTHER" id="PTHR10218:SF302">
    <property type="entry name" value="GUANINE NUCLEOTIDE-BINDING PROTEIN ALPHA-5 SUBUNIT"/>
    <property type="match status" value="1"/>
</dbReference>
<dbReference type="OrthoDB" id="5817230at2759"/>
<dbReference type="SUPFAM" id="SSF52540">
    <property type="entry name" value="P-loop containing nucleoside triphosphate hydrolases"/>
    <property type="match status" value="1"/>
</dbReference>
<evidence type="ECO:0000313" key="8">
    <source>
        <dbReference type="Proteomes" id="UP000023152"/>
    </source>
</evidence>
<keyword evidence="3" id="KW-0342">GTP-binding</keyword>
<feature type="non-terminal residue" evidence="7">
    <location>
        <position position="221"/>
    </location>
</feature>
<dbReference type="GO" id="GO:0003924">
    <property type="term" value="F:GTPase activity"/>
    <property type="evidence" value="ECO:0007669"/>
    <property type="project" value="InterPro"/>
</dbReference>
<dbReference type="AlphaFoldDB" id="X6NQL8"/>
<evidence type="ECO:0000256" key="4">
    <source>
        <dbReference type="ARBA" id="ARBA00023224"/>
    </source>
</evidence>
<dbReference type="GO" id="GO:0046872">
    <property type="term" value="F:metal ion binding"/>
    <property type="evidence" value="ECO:0007669"/>
    <property type="project" value="UniProtKB-KW"/>
</dbReference>
<evidence type="ECO:0000256" key="5">
    <source>
        <dbReference type="PIRSR" id="PIRSR601019-2"/>
    </source>
</evidence>
<keyword evidence="8" id="KW-1185">Reference proteome</keyword>
<dbReference type="GO" id="GO:0005525">
    <property type="term" value="F:GTP binding"/>
    <property type="evidence" value="ECO:0007669"/>
    <property type="project" value="UniProtKB-KW"/>
</dbReference>
<dbReference type="GO" id="GO:0007188">
    <property type="term" value="P:adenylate cyclase-modulating G protein-coupled receptor signaling pathway"/>
    <property type="evidence" value="ECO:0007669"/>
    <property type="project" value="TreeGrafter"/>
</dbReference>
<dbReference type="EMBL" id="ASPP01006797">
    <property type="protein sequence ID" value="ETO28213.1"/>
    <property type="molecule type" value="Genomic_DNA"/>
</dbReference>
<keyword evidence="5" id="KW-0460">Magnesium</keyword>
<feature type="region of interest" description="Disordered" evidence="6">
    <location>
        <begin position="90"/>
        <end position="111"/>
    </location>
</feature>
<evidence type="ECO:0000256" key="2">
    <source>
        <dbReference type="ARBA" id="ARBA00022741"/>
    </source>
</evidence>
<evidence type="ECO:0000256" key="3">
    <source>
        <dbReference type="ARBA" id="ARBA00023134"/>
    </source>
</evidence>
<name>X6NQL8_RETFI</name>
<proteinExistence type="predicted"/>